<protein>
    <submittedName>
        <fullName evidence="3">Putative secreted protein</fullName>
    </submittedName>
</protein>
<keyword evidence="2" id="KW-0732">Signal</keyword>
<gene>
    <name evidence="3" type="ORF">KALB_3176</name>
</gene>
<reference evidence="3 4" key="1">
    <citation type="journal article" date="2014" name="BMC Genomics">
        <title>Complete genome sequence of producer of the glycopeptide antibiotic Aculeximycin Kutzneria albida DSM 43870T, a representative of minor genus of Pseudonocardiaceae.</title>
        <authorList>
            <person name="Rebets Y."/>
            <person name="Tokovenko B."/>
            <person name="Lushchyk I."/>
            <person name="Ruckert C."/>
            <person name="Zaburannyi N."/>
            <person name="Bechthold A."/>
            <person name="Kalinowski J."/>
            <person name="Luzhetskyy A."/>
        </authorList>
    </citation>
    <scope>NUCLEOTIDE SEQUENCE [LARGE SCALE GENOMIC DNA]</scope>
    <source>
        <strain evidence="3">DSM 43870</strain>
    </source>
</reference>
<dbReference type="AlphaFoldDB" id="W5W5P3"/>
<dbReference type="KEGG" id="kal:KALB_3176"/>
<organism evidence="3 4">
    <name type="scientific">Kutzneria albida DSM 43870</name>
    <dbReference type="NCBI Taxonomy" id="1449976"/>
    <lineage>
        <taxon>Bacteria</taxon>
        <taxon>Bacillati</taxon>
        <taxon>Actinomycetota</taxon>
        <taxon>Actinomycetes</taxon>
        <taxon>Pseudonocardiales</taxon>
        <taxon>Pseudonocardiaceae</taxon>
        <taxon>Kutzneria</taxon>
    </lineage>
</organism>
<sequence>MRIVLGAAVLAVAAVTACGTQPAPDKNVASLSTTDSTSAATTTTTTAPTEGRPQLRLDMTEDESNKVWQPYYRCYEQHGVALSRMGPNGELQVPSKPDPAKEKEAAQACKGKLPLQPPELDTKGPKYRDNFHKWVQCMNDRGLKIVEVPDTSVDPDGIGWTYGEGNTIGGEQGAKIERECKLAAFK</sequence>
<evidence type="ECO:0000256" key="1">
    <source>
        <dbReference type="SAM" id="MobiDB-lite"/>
    </source>
</evidence>
<keyword evidence="4" id="KW-1185">Reference proteome</keyword>
<dbReference type="HOGENOM" id="CLU_114129_0_0_11"/>
<feature type="compositionally biased region" description="Low complexity" evidence="1">
    <location>
        <begin position="29"/>
        <end position="49"/>
    </location>
</feature>
<evidence type="ECO:0000313" key="4">
    <source>
        <dbReference type="Proteomes" id="UP000019225"/>
    </source>
</evidence>
<dbReference type="Proteomes" id="UP000019225">
    <property type="component" value="Chromosome"/>
</dbReference>
<dbReference type="EMBL" id="CP007155">
    <property type="protein sequence ID" value="AHH96543.1"/>
    <property type="molecule type" value="Genomic_DNA"/>
</dbReference>
<dbReference type="OrthoDB" id="3401652at2"/>
<accession>W5W5P3</accession>
<proteinExistence type="predicted"/>
<name>W5W5P3_9PSEU</name>
<dbReference type="RefSeq" id="WP_148309482.1">
    <property type="nucleotide sequence ID" value="NZ_CP007155.1"/>
</dbReference>
<dbReference type="eggNOG" id="ENOG5033K4F">
    <property type="taxonomic scope" value="Bacteria"/>
</dbReference>
<evidence type="ECO:0000313" key="3">
    <source>
        <dbReference type="EMBL" id="AHH96543.1"/>
    </source>
</evidence>
<dbReference type="STRING" id="1449976.KALB_3176"/>
<evidence type="ECO:0000256" key="2">
    <source>
        <dbReference type="SAM" id="SignalP"/>
    </source>
</evidence>
<dbReference type="PROSITE" id="PS51257">
    <property type="entry name" value="PROKAR_LIPOPROTEIN"/>
    <property type="match status" value="1"/>
</dbReference>
<feature type="signal peptide" evidence="2">
    <location>
        <begin position="1"/>
        <end position="17"/>
    </location>
</feature>
<feature type="region of interest" description="Disordered" evidence="1">
    <location>
        <begin position="21"/>
        <end position="59"/>
    </location>
</feature>
<feature type="chain" id="PRO_5039417154" evidence="2">
    <location>
        <begin position="18"/>
        <end position="186"/>
    </location>
</feature>